<reference evidence="5" key="1">
    <citation type="submission" date="2020-10" db="EMBL/GenBank/DDBJ databases">
        <authorList>
            <person name="Gilroy R."/>
        </authorList>
    </citation>
    <scope>NUCLEOTIDE SEQUENCE</scope>
    <source>
        <strain evidence="5">ChiBcec7-5410</strain>
    </source>
</reference>
<sequence length="336" mass="36556">MIYLKNDYSEGCLPEVLDALTKSNFEATTGYGEDDYCRDAADKIRAVFGCPDADVHFLVGGTQTNQTAISAFLRPWEAAVGTHLAHIATHETGSIEATGHKVLTAFAPDGILTPEMVRDIVAVHDSEHMVKAKLVYVSDSTEVGTIYSKAQLTALHDCCRELGLYLYLDGARLGSALTSPANDIAPEDLPKLCDAFYIGGTKNGALFGEALVIVNDALKPDFRYGLKQHGGMLAKGRLLGVQFKTLFTDNLWFNAARHANTLAARLQDGIVQKGYKLLVPSPSNQIFPIFPNELVEKLSETFAFEVQSEENGFTCIRLVTSWATKDDAVDAFLAAI</sequence>
<dbReference type="PANTHER" id="PTHR48097">
    <property type="entry name" value="L-THREONINE ALDOLASE-RELATED"/>
    <property type="match status" value="1"/>
</dbReference>
<proteinExistence type="inferred from homology"/>
<comment type="similarity">
    <text evidence="2">Belongs to the threonine aldolase family.</text>
</comment>
<dbReference type="Proteomes" id="UP000824160">
    <property type="component" value="Unassembled WGS sequence"/>
</dbReference>
<dbReference type="InterPro" id="IPR015422">
    <property type="entry name" value="PyrdxlP-dep_Trfase_small"/>
</dbReference>
<feature type="domain" description="Aromatic amino acid beta-eliminating lyase/threonine aldolase" evidence="4">
    <location>
        <begin position="29"/>
        <end position="276"/>
    </location>
</feature>
<dbReference type="InterPro" id="IPR015421">
    <property type="entry name" value="PyrdxlP-dep_Trfase_major"/>
</dbReference>
<protein>
    <submittedName>
        <fullName evidence="5">Threonine aldolase</fullName>
    </submittedName>
</protein>
<dbReference type="SUPFAM" id="SSF53383">
    <property type="entry name" value="PLP-dependent transferases"/>
    <property type="match status" value="1"/>
</dbReference>
<comment type="cofactor">
    <cofactor evidence="1">
        <name>pyridoxal 5'-phosphate</name>
        <dbReference type="ChEBI" id="CHEBI:597326"/>
    </cofactor>
</comment>
<evidence type="ECO:0000256" key="3">
    <source>
        <dbReference type="ARBA" id="ARBA00022898"/>
    </source>
</evidence>
<dbReference type="InterPro" id="IPR015424">
    <property type="entry name" value="PyrdxlP-dep_Trfase"/>
</dbReference>
<keyword evidence="3" id="KW-0663">Pyridoxal phosphate</keyword>
<dbReference type="InterPro" id="IPR001597">
    <property type="entry name" value="ArAA_b-elim_lyase/Thr_aldolase"/>
</dbReference>
<evidence type="ECO:0000256" key="1">
    <source>
        <dbReference type="ARBA" id="ARBA00001933"/>
    </source>
</evidence>
<organism evidence="5 6">
    <name type="scientific">Candidatus Faecivivens stercoripullorum</name>
    <dbReference type="NCBI Taxonomy" id="2840805"/>
    <lineage>
        <taxon>Bacteria</taxon>
        <taxon>Bacillati</taxon>
        <taxon>Bacillota</taxon>
        <taxon>Clostridia</taxon>
        <taxon>Eubacteriales</taxon>
        <taxon>Oscillospiraceae</taxon>
        <taxon>Oscillospiraceae incertae sedis</taxon>
        <taxon>Candidatus Faecivivens</taxon>
    </lineage>
</organism>
<dbReference type="EMBL" id="DVLW01000243">
    <property type="protein sequence ID" value="HIT95287.1"/>
    <property type="molecule type" value="Genomic_DNA"/>
</dbReference>
<gene>
    <name evidence="5" type="ORF">IAC43_08885</name>
</gene>
<accession>A0A9D1H927</accession>
<evidence type="ECO:0000313" key="5">
    <source>
        <dbReference type="EMBL" id="HIT95287.1"/>
    </source>
</evidence>
<dbReference type="Gene3D" id="3.90.1150.10">
    <property type="entry name" value="Aspartate Aminotransferase, domain 1"/>
    <property type="match status" value="1"/>
</dbReference>
<dbReference type="Pfam" id="PF01212">
    <property type="entry name" value="Beta_elim_lyase"/>
    <property type="match status" value="1"/>
</dbReference>
<dbReference type="AlphaFoldDB" id="A0A9D1H927"/>
<evidence type="ECO:0000313" key="6">
    <source>
        <dbReference type="Proteomes" id="UP000824160"/>
    </source>
</evidence>
<evidence type="ECO:0000256" key="2">
    <source>
        <dbReference type="ARBA" id="ARBA00006966"/>
    </source>
</evidence>
<evidence type="ECO:0000259" key="4">
    <source>
        <dbReference type="Pfam" id="PF01212"/>
    </source>
</evidence>
<reference evidence="5" key="2">
    <citation type="journal article" date="2021" name="PeerJ">
        <title>Extensive microbial diversity within the chicken gut microbiome revealed by metagenomics and culture.</title>
        <authorList>
            <person name="Gilroy R."/>
            <person name="Ravi A."/>
            <person name="Getino M."/>
            <person name="Pursley I."/>
            <person name="Horton D.L."/>
            <person name="Alikhan N.F."/>
            <person name="Baker D."/>
            <person name="Gharbi K."/>
            <person name="Hall N."/>
            <person name="Watson M."/>
            <person name="Adriaenssens E.M."/>
            <person name="Foster-Nyarko E."/>
            <person name="Jarju S."/>
            <person name="Secka A."/>
            <person name="Antonio M."/>
            <person name="Oren A."/>
            <person name="Chaudhuri R.R."/>
            <person name="La Ragione R."/>
            <person name="Hildebrand F."/>
            <person name="Pallen M.J."/>
        </authorList>
    </citation>
    <scope>NUCLEOTIDE SEQUENCE</scope>
    <source>
        <strain evidence="5">ChiBcec7-5410</strain>
    </source>
</reference>
<dbReference type="Gene3D" id="3.40.640.10">
    <property type="entry name" value="Type I PLP-dependent aspartate aminotransferase-like (Major domain)"/>
    <property type="match status" value="1"/>
</dbReference>
<comment type="caution">
    <text evidence="5">The sequence shown here is derived from an EMBL/GenBank/DDBJ whole genome shotgun (WGS) entry which is preliminary data.</text>
</comment>
<dbReference type="GO" id="GO:0006520">
    <property type="term" value="P:amino acid metabolic process"/>
    <property type="evidence" value="ECO:0007669"/>
    <property type="project" value="InterPro"/>
</dbReference>
<dbReference type="PANTHER" id="PTHR48097:SF5">
    <property type="entry name" value="LOW SPECIFICITY L-THREONINE ALDOLASE"/>
    <property type="match status" value="1"/>
</dbReference>
<name>A0A9D1H927_9FIRM</name>
<dbReference type="GO" id="GO:0016829">
    <property type="term" value="F:lyase activity"/>
    <property type="evidence" value="ECO:0007669"/>
    <property type="project" value="InterPro"/>
</dbReference>